<protein>
    <submittedName>
        <fullName evidence="2">Uncharacterized protein</fullName>
    </submittedName>
</protein>
<evidence type="ECO:0000313" key="3">
    <source>
        <dbReference type="Proteomes" id="UP001203058"/>
    </source>
</evidence>
<dbReference type="EMBL" id="JAKZHW010000002">
    <property type="protein sequence ID" value="MCH8616763.1"/>
    <property type="molecule type" value="Genomic_DNA"/>
</dbReference>
<name>A0ABS9VP68_9SPHN</name>
<organism evidence="2 3">
    <name type="scientific">Sphingomonas telluris</name>
    <dbReference type="NCBI Taxonomy" id="2907998"/>
    <lineage>
        <taxon>Bacteria</taxon>
        <taxon>Pseudomonadati</taxon>
        <taxon>Pseudomonadota</taxon>
        <taxon>Alphaproteobacteria</taxon>
        <taxon>Sphingomonadales</taxon>
        <taxon>Sphingomonadaceae</taxon>
        <taxon>Sphingomonas</taxon>
    </lineage>
</organism>
<dbReference type="Proteomes" id="UP001203058">
    <property type="component" value="Unassembled WGS sequence"/>
</dbReference>
<evidence type="ECO:0000313" key="2">
    <source>
        <dbReference type="EMBL" id="MCH8616763.1"/>
    </source>
</evidence>
<dbReference type="RefSeq" id="WP_241447657.1">
    <property type="nucleotide sequence ID" value="NZ_JAKZHW010000002.1"/>
</dbReference>
<comment type="caution">
    <text evidence="2">The sequence shown here is derived from an EMBL/GenBank/DDBJ whole genome shotgun (WGS) entry which is preliminary data.</text>
</comment>
<gene>
    <name evidence="2" type="ORF">LZ016_11735</name>
</gene>
<evidence type="ECO:0000256" key="1">
    <source>
        <dbReference type="SAM" id="MobiDB-lite"/>
    </source>
</evidence>
<proteinExistence type="predicted"/>
<keyword evidence="3" id="KW-1185">Reference proteome</keyword>
<accession>A0ABS9VP68</accession>
<feature type="region of interest" description="Disordered" evidence="1">
    <location>
        <begin position="1"/>
        <end position="23"/>
    </location>
</feature>
<feature type="compositionally biased region" description="Polar residues" evidence="1">
    <location>
        <begin position="1"/>
        <end position="11"/>
    </location>
</feature>
<sequence>MTQDETLTAAHQRSAEEEDKLDGDNAVNVTLTATLNGSVITITGSGGATLPKDSGATQFNFTLIDNTGFNVKFASLDAADNSTACPPPSGENSQQITGVNIHNNQTPKMAGFTDNNSNNAANGPMSVTYAWNFTCNPGATVNQYDPVITNGGKT</sequence>
<reference evidence="2 3" key="1">
    <citation type="submission" date="2022-03" db="EMBL/GenBank/DDBJ databases">
        <authorList>
            <person name="Jo J.-H."/>
            <person name="Im W.-T."/>
        </authorList>
    </citation>
    <scope>NUCLEOTIDE SEQUENCE [LARGE SCALE GENOMIC DNA]</scope>
    <source>
        <strain evidence="2 3">SM33</strain>
    </source>
</reference>